<sequence>MTEWDGRGLPPAAAARMARFQADGVHTSLLDVPGAAAVTGVGLPPVGEVMGCMVEHIGWAGFGGCGYWGPGAGWGLGTVTSGSGARYAGFAPYVDALYRGYDTALHRMLTEAQAMGADGVVGVRLSVEHLGQDNREFVALGTAVRAAGPVHAPRPFVTDLPGADVAKLLHAGWVPVSIAFGISVAIRHDDYATQQQARAWGYNTEVSGYTELVQHVRHDARTRFAEHTARAGAEGAIVSHMDLQIWEREPAEGHRDHVAESTVFGTTLVRFHRGRTAPTRALTVLPLRRV</sequence>
<name>A0A853CHF8_9ACTN</name>
<accession>A0A853CHF8</accession>
<dbReference type="InterPro" id="IPR002765">
    <property type="entry name" value="UPF0145_YbjQ-like"/>
</dbReference>
<dbReference type="Proteomes" id="UP000541969">
    <property type="component" value="Unassembled WGS sequence"/>
</dbReference>
<protein>
    <submittedName>
        <fullName evidence="2">Uncharacterized protein YbjQ (UPF0145 family)</fullName>
    </submittedName>
</protein>
<dbReference type="Pfam" id="PF01906">
    <property type="entry name" value="YbjQ_1"/>
    <property type="match status" value="1"/>
</dbReference>
<dbReference type="PANTHER" id="PTHR34068">
    <property type="entry name" value="UPF0145 PROTEIN YBJQ"/>
    <property type="match status" value="1"/>
</dbReference>
<evidence type="ECO:0000313" key="2">
    <source>
        <dbReference type="EMBL" id="NYJ07240.1"/>
    </source>
</evidence>
<dbReference type="EMBL" id="JACBZT010000001">
    <property type="protein sequence ID" value="NYJ07240.1"/>
    <property type="molecule type" value="Genomic_DNA"/>
</dbReference>
<dbReference type="AlphaFoldDB" id="A0A853CHF8"/>
<organism evidence="2 3">
    <name type="scientific">Petropleomorpha daqingensis</name>
    <dbReference type="NCBI Taxonomy" id="2026353"/>
    <lineage>
        <taxon>Bacteria</taxon>
        <taxon>Bacillati</taxon>
        <taxon>Actinomycetota</taxon>
        <taxon>Actinomycetes</taxon>
        <taxon>Geodermatophilales</taxon>
        <taxon>Geodermatophilaceae</taxon>
        <taxon>Petropleomorpha</taxon>
    </lineage>
</organism>
<comment type="similarity">
    <text evidence="1">Belongs to the UPF0145 family.</text>
</comment>
<evidence type="ECO:0000313" key="3">
    <source>
        <dbReference type="Proteomes" id="UP000541969"/>
    </source>
</evidence>
<dbReference type="InterPro" id="IPR035439">
    <property type="entry name" value="UPF0145_dom_sf"/>
</dbReference>
<reference evidence="2 3" key="1">
    <citation type="submission" date="2020-07" db="EMBL/GenBank/DDBJ databases">
        <title>Sequencing the genomes of 1000 actinobacteria strains.</title>
        <authorList>
            <person name="Klenk H.-P."/>
        </authorList>
    </citation>
    <scope>NUCLEOTIDE SEQUENCE [LARGE SCALE GENOMIC DNA]</scope>
    <source>
        <strain evidence="2 3">DSM 104001</strain>
    </source>
</reference>
<keyword evidence="3" id="KW-1185">Reference proteome</keyword>
<dbReference type="Gene3D" id="3.30.110.70">
    <property type="entry name" value="Hypothetical protein apc22750. Chain B"/>
    <property type="match status" value="1"/>
</dbReference>
<comment type="caution">
    <text evidence="2">The sequence shown here is derived from an EMBL/GenBank/DDBJ whole genome shotgun (WGS) entry which is preliminary data.</text>
</comment>
<dbReference type="RefSeq" id="WP_179718947.1">
    <property type="nucleotide sequence ID" value="NZ_JACBZT010000001.1"/>
</dbReference>
<dbReference type="SUPFAM" id="SSF117782">
    <property type="entry name" value="YbjQ-like"/>
    <property type="match status" value="1"/>
</dbReference>
<proteinExistence type="inferred from homology"/>
<gene>
    <name evidence="2" type="ORF">GGQ55_003518</name>
</gene>
<evidence type="ECO:0000256" key="1">
    <source>
        <dbReference type="ARBA" id="ARBA00010751"/>
    </source>
</evidence>